<feature type="region of interest" description="Disordered" evidence="1">
    <location>
        <begin position="642"/>
        <end position="688"/>
    </location>
</feature>
<keyword evidence="2" id="KW-0472">Membrane</keyword>
<proteinExistence type="predicted"/>
<feature type="compositionally biased region" description="Basic and acidic residues" evidence="1">
    <location>
        <begin position="401"/>
        <end position="416"/>
    </location>
</feature>
<evidence type="ECO:0000256" key="1">
    <source>
        <dbReference type="SAM" id="MobiDB-lite"/>
    </source>
</evidence>
<reference evidence="3 4" key="1">
    <citation type="journal article" date="2022" name="bioRxiv">
        <title>Genomics of Preaxostyla Flagellates Illuminates Evolutionary Transitions and the Path Towards Mitochondrial Loss.</title>
        <authorList>
            <person name="Novak L.V.F."/>
            <person name="Treitli S.C."/>
            <person name="Pyrih J."/>
            <person name="Halakuc P."/>
            <person name="Pipaliya S.V."/>
            <person name="Vacek V."/>
            <person name="Brzon O."/>
            <person name="Soukal P."/>
            <person name="Eme L."/>
            <person name="Dacks J.B."/>
            <person name="Karnkowska A."/>
            <person name="Elias M."/>
            <person name="Hampl V."/>
        </authorList>
    </citation>
    <scope>NUCLEOTIDE SEQUENCE [LARGE SCALE GENOMIC DNA]</scope>
    <source>
        <strain evidence="3">NAU3</strain>
        <tissue evidence="3">Gut</tissue>
    </source>
</reference>
<evidence type="ECO:0000256" key="2">
    <source>
        <dbReference type="SAM" id="Phobius"/>
    </source>
</evidence>
<dbReference type="Proteomes" id="UP001281761">
    <property type="component" value="Unassembled WGS sequence"/>
</dbReference>
<evidence type="ECO:0000313" key="4">
    <source>
        <dbReference type="Proteomes" id="UP001281761"/>
    </source>
</evidence>
<feature type="region of interest" description="Disordered" evidence="1">
    <location>
        <begin position="542"/>
        <end position="624"/>
    </location>
</feature>
<feature type="compositionally biased region" description="Basic and acidic residues" evidence="1">
    <location>
        <begin position="558"/>
        <end position="568"/>
    </location>
</feature>
<accession>A0ABQ9YIB1</accession>
<keyword evidence="2" id="KW-1133">Transmembrane helix</keyword>
<name>A0ABQ9YIB1_9EUKA</name>
<sequence>MQTAISQLISDMLQALSEHPQTVLNPGHSLPTDILGYLVVLQTIAPQIEVASILDIHYQQLISTESYFDEMSDDSTDSAKHSLDRTLTSSERLLFWLHGQSFCARDSVLLWARYILPLLTAPFALDRHQQAHRLVGFSFLSALPLSDLNEKTWREAMLAFTTTNPISEILYPVNRPFPQIDSRTPHFSSALACVHKLAMKMGSTHTVTPNCVVLCFDLCCTLFEDCRVEDEGTMQRVLLEWIWTLMQSEPTDSLGRMEELLHLNTPFQTSEPVSSLVPSSSPSLLAFYTALRWIISFIPFKAQECTNPVTFLPLLSPALSLADATTKKSSAFLSALKGAQSIIQNQQGECIEDLQMLISETSRLRSVSQKLGKMLRQLQNRLDSDVDPVSSETINSDEETKEDHKTECGDENVKEETEQEEKEANDSPAMGEKDENLMPQPELDLDSSFFLPSPPLLPTPHKSHHKRKLAMGVLTLTIPLFVAAVFCVIGILFFIPPIGRMETTKEIHKQEKNHSQLSRISERVEKIEVDCGAEWIGVDFVNSDTSTNNQNPHHNISMKRDRNRDQTQKQDLGQISTKTQSPPQPQQEQQQSQQKFTQNGKEGRSTPTVFLSPQPSSDRSTSSFWLTSGNFSESPVLLTETKHIQSTSQKQIESEQTEGDDSAHTLQEPAGHGGDEEMKSGLPIEWMV</sequence>
<evidence type="ECO:0000313" key="3">
    <source>
        <dbReference type="EMBL" id="KAK2963477.1"/>
    </source>
</evidence>
<feature type="region of interest" description="Disordered" evidence="1">
    <location>
        <begin position="382"/>
        <end position="445"/>
    </location>
</feature>
<comment type="caution">
    <text evidence="3">The sequence shown here is derived from an EMBL/GenBank/DDBJ whole genome shotgun (WGS) entry which is preliminary data.</text>
</comment>
<keyword evidence="2" id="KW-0812">Transmembrane</keyword>
<feature type="compositionally biased region" description="Low complexity" evidence="1">
    <location>
        <begin position="574"/>
        <end position="598"/>
    </location>
</feature>
<feature type="transmembrane region" description="Helical" evidence="2">
    <location>
        <begin position="469"/>
        <end position="495"/>
    </location>
</feature>
<organism evidence="3 4">
    <name type="scientific">Blattamonas nauphoetae</name>
    <dbReference type="NCBI Taxonomy" id="2049346"/>
    <lineage>
        <taxon>Eukaryota</taxon>
        <taxon>Metamonada</taxon>
        <taxon>Preaxostyla</taxon>
        <taxon>Oxymonadida</taxon>
        <taxon>Blattamonas</taxon>
    </lineage>
</organism>
<feature type="compositionally biased region" description="Polar residues" evidence="1">
    <location>
        <begin position="542"/>
        <end position="554"/>
    </location>
</feature>
<gene>
    <name evidence="3" type="ORF">BLNAU_1520</name>
</gene>
<feature type="compositionally biased region" description="Low complexity" evidence="1">
    <location>
        <begin position="612"/>
        <end position="623"/>
    </location>
</feature>
<protein>
    <submittedName>
        <fullName evidence="3">Uncharacterized protein</fullName>
    </submittedName>
</protein>
<dbReference type="EMBL" id="JARBJD010000006">
    <property type="protein sequence ID" value="KAK2963477.1"/>
    <property type="molecule type" value="Genomic_DNA"/>
</dbReference>
<keyword evidence="4" id="KW-1185">Reference proteome</keyword>